<proteinExistence type="predicted"/>
<gene>
    <name evidence="2" type="ORF">DES53_106174</name>
</gene>
<evidence type="ECO:0008006" key="4">
    <source>
        <dbReference type="Google" id="ProtNLM"/>
    </source>
</evidence>
<organism evidence="2 3">
    <name type="scientific">Roseimicrobium gellanilyticum</name>
    <dbReference type="NCBI Taxonomy" id="748857"/>
    <lineage>
        <taxon>Bacteria</taxon>
        <taxon>Pseudomonadati</taxon>
        <taxon>Verrucomicrobiota</taxon>
        <taxon>Verrucomicrobiia</taxon>
        <taxon>Verrucomicrobiales</taxon>
        <taxon>Verrucomicrobiaceae</taxon>
        <taxon>Roseimicrobium</taxon>
    </lineage>
</organism>
<feature type="chain" id="PRO_5016776931" description="Biopolymer transport protein ExbD" evidence="1">
    <location>
        <begin position="18"/>
        <end position="120"/>
    </location>
</feature>
<evidence type="ECO:0000256" key="1">
    <source>
        <dbReference type="SAM" id="SignalP"/>
    </source>
</evidence>
<feature type="signal peptide" evidence="1">
    <location>
        <begin position="1"/>
        <end position="17"/>
    </location>
</feature>
<dbReference type="Proteomes" id="UP000253426">
    <property type="component" value="Unassembled WGS sequence"/>
</dbReference>
<accession>A0A366HI85</accession>
<sequence>MLISTIVLGIAAPLAIAADPPKPTEPIFLKPADPPKIEVPDRYEGMIIEIAADGTLQLDGEPLPDLSGLDQRLARWVTSVKFISPRIVLDPTVPSNNVKRLREIILIVRKHTEVYDVPLQ</sequence>
<dbReference type="EMBL" id="QNRR01000006">
    <property type="protein sequence ID" value="RBP42466.1"/>
    <property type="molecule type" value="Genomic_DNA"/>
</dbReference>
<evidence type="ECO:0000313" key="3">
    <source>
        <dbReference type="Proteomes" id="UP000253426"/>
    </source>
</evidence>
<reference evidence="2 3" key="1">
    <citation type="submission" date="2018-06" db="EMBL/GenBank/DDBJ databases">
        <title>Genomic Encyclopedia of Type Strains, Phase IV (KMG-IV): sequencing the most valuable type-strain genomes for metagenomic binning, comparative biology and taxonomic classification.</title>
        <authorList>
            <person name="Goeker M."/>
        </authorList>
    </citation>
    <scope>NUCLEOTIDE SEQUENCE [LARGE SCALE GENOMIC DNA]</scope>
    <source>
        <strain evidence="2 3">DSM 25532</strain>
    </source>
</reference>
<evidence type="ECO:0000313" key="2">
    <source>
        <dbReference type="EMBL" id="RBP42466.1"/>
    </source>
</evidence>
<comment type="caution">
    <text evidence="2">The sequence shown here is derived from an EMBL/GenBank/DDBJ whole genome shotgun (WGS) entry which is preliminary data.</text>
</comment>
<keyword evidence="1" id="KW-0732">Signal</keyword>
<keyword evidence="3" id="KW-1185">Reference proteome</keyword>
<protein>
    <recommendedName>
        <fullName evidence="4">Biopolymer transport protein ExbD</fullName>
    </recommendedName>
</protein>
<name>A0A366HI85_9BACT</name>
<dbReference type="AlphaFoldDB" id="A0A366HI85"/>